<dbReference type="GO" id="GO:0034087">
    <property type="term" value="P:establishment of mitotic sister chromatid cohesion"/>
    <property type="evidence" value="ECO:0007669"/>
    <property type="project" value="TreeGrafter"/>
</dbReference>
<sequence length="1666" mass="190591">MPLCERVKMNKRKRSTVKEKPKYTEISPGAARKRQRKNRGDKAWEYEPERERRGSGDHRRSKGFQEGCRGSNSCYRDSSDEESPPPSMSDIARQMKKKENQKKRKAYEPKLTHQELMDSSTFKRFSSSVDNILENLEDVDFTQMDDDEIPQELLLGKQQLNELGSESAKIKAMGITCRIPSDKLVKVLNILEKNIQDGARLSTLMSHDNDEDEEKLWRDLIMERVTKSADACLTALNIMTSAHMPKAVYMEDVIERVLQYTKFHLQNTLYPQYDPVYRVDPHGGGLLSSKAKRAKCSTHKQRVIVMLYNKVCDMVSNISELLEIQLLTDTTILQVISSMGITPFFVESVSELQLCAIKLVTAVFSRYEKHRQLILEEIFTSLARLPTSKRSLRNFRLNSSDRDGEPMYIQMVTALVLQLIQCVVHLPNDRDGMEDEYDSKVDQDLLITNNYETAMRTAQNFLSVFLKKCGSKQGSEEDYRPLFENFVQDLLSTVNKPEWPAAELLLSLLGRLLVHQFSNKQTEMTLRVASLDYLGTVAARLRKDAVTSKMDQRSIDRILKETQGDDETQQLQKALLDYMEENTETDPSLLFARKFYIAQWFRDTTIETEKTMKSQKRDREEDSSDGPGHHAKDIETIGEVMQRAEARKKFLRKIIKTVPSHFTTLRMNSDTVDYDDSCLIVRYLASMRPFAQSFDIYLTQILRVLGESAIAVRTKAMKCLSEVVSVDPSILSRLDMQRGVHGRLMDNSTSVREAAVELLGRFVLSRPQLTEQYYDMLIERILDTGISVRKRVIKILRDICLEQPTFNKITEMCVRMIRRVNDEEGIKKLVNETFQKLWFTPTPAHDKDTMTRKILNITDVVSARQRCCHQVKLKSFHVLFTCESFCRCSESKGVNSTRLVSCITTLFLFSKIRAQLIVKHAMTMQPYLTTNDFMVICNVAKILELVIPLLEHPSETFLTTIEEDLMKLIIKYGMTVVQHCVSCLGAVVNKVTHNYKFVWSCFNRYYGEFTHTPSPQLTPVIISSSPSGCSVQVVIKEKVLELLLYFTKHEDEEVKTKAIIGLGFLVIMHPSQMFSPEVKTLYNGILADRSTSVNLKIQVLKNLQTYLQEEDSRMQEADQQWKKLSKQEDLKEMGDISSGMSSSIMQLYLKQVLEAFFHTQSSVRHFALNVIALTLNQGLIHPVQCVPYLIAMGTDPEPSMRNKADQQLVEIDKKYTGFIHMKAVAGMKMSYQVQQAIMASRKSIIRGFRHDETTSALCAHLFSMVRGNRQHRRAFLISLLNLFDDSSKTEVNMLLFIADNLACFPYQSQEEPLFIMHHIDITLSVSGSNLLQTFKEVRIRKDDENSNPDDDDEVVRRPKKSKRPVAVEEPSSESDLDLEDLDVEDVDRVMRRLPENATSLLDFANASQGILLLLVLKQHLKNLYSFSDSKIQKYSPTESAKVYDKAVNRKTNVHFKPRQTIDFLSNNWANVVFTHDIKTRIVKQYLDFKTLMEHLDPDEEDEEGEAAQASANIRNKAISALLGGAGHGHLAPVEYDEDDESEEDERNPGSSRRARRSGDPGNLNESLDSMDVIAIHCPKHKDRPQLARVIQKISTGYSVHWMSGSYSGPWADAKKRDGRKTVPWVDTIKESDIIYKKIALTSNHKLSNKMAQTLRSLYAAKEGTSS</sequence>
<dbReference type="GO" id="GO:0010468">
    <property type="term" value="P:regulation of gene expression"/>
    <property type="evidence" value="ECO:0007669"/>
    <property type="project" value="InterPro"/>
</dbReference>
<dbReference type="Pfam" id="PF12765">
    <property type="entry name" value="Cohesin_HEAT"/>
    <property type="match status" value="1"/>
</dbReference>
<evidence type="ECO:0000256" key="3">
    <source>
        <dbReference type="ARBA" id="ARBA00022473"/>
    </source>
</evidence>
<comment type="similarity">
    <text evidence="2 11">Belongs to the SCC2/Nipped-B family.</text>
</comment>
<evidence type="ECO:0000256" key="9">
    <source>
        <dbReference type="ARBA" id="ARBA00023306"/>
    </source>
</evidence>
<dbReference type="GO" id="GO:0035118">
    <property type="term" value="P:embryonic pectoral fin morphogenesis"/>
    <property type="evidence" value="ECO:0007669"/>
    <property type="project" value="UniProtKB-ARBA"/>
</dbReference>
<evidence type="ECO:0000256" key="11">
    <source>
        <dbReference type="RuleBase" id="RU364107"/>
    </source>
</evidence>
<dbReference type="PANTHER" id="PTHR21704:SF18">
    <property type="entry name" value="NIPPED-B-LIKE PROTEIN"/>
    <property type="match status" value="1"/>
</dbReference>
<keyword evidence="5" id="KW-0805">Transcription regulation</keyword>
<feature type="compositionally biased region" description="Acidic residues" evidence="13">
    <location>
        <begin position="1534"/>
        <end position="1545"/>
    </location>
</feature>
<evidence type="ECO:0000256" key="13">
    <source>
        <dbReference type="SAM" id="MobiDB-lite"/>
    </source>
</evidence>
<keyword evidence="6" id="KW-0010">Activator</keyword>
<dbReference type="GO" id="GO:0003146">
    <property type="term" value="P:heart jogging"/>
    <property type="evidence" value="ECO:0007669"/>
    <property type="project" value="UniProtKB-ARBA"/>
</dbReference>
<feature type="region of interest" description="Disordered" evidence="13">
    <location>
        <begin position="1"/>
        <end position="108"/>
    </location>
</feature>
<dbReference type="InterPro" id="IPR011989">
    <property type="entry name" value="ARM-like"/>
</dbReference>
<dbReference type="InterPro" id="IPR016024">
    <property type="entry name" value="ARM-type_fold"/>
</dbReference>
<feature type="compositionally biased region" description="Basic and acidic residues" evidence="13">
    <location>
        <begin position="38"/>
        <end position="58"/>
    </location>
</feature>
<dbReference type="GO" id="GO:0090694">
    <property type="term" value="C:Scc2-Scc4 cohesin loading complex"/>
    <property type="evidence" value="ECO:0007669"/>
    <property type="project" value="TreeGrafter"/>
</dbReference>
<reference evidence="15" key="2">
    <citation type="submission" date="2025-08" db="UniProtKB">
        <authorList>
            <consortium name="Ensembl"/>
        </authorList>
    </citation>
    <scope>IDENTIFICATION</scope>
</reference>
<evidence type="ECO:0000256" key="12">
    <source>
        <dbReference type="SAM" id="Coils"/>
    </source>
</evidence>
<keyword evidence="3" id="KW-0217">Developmental protein</keyword>
<name>A0A8C7NNA0_ONCMY</name>
<dbReference type="SUPFAM" id="SSF48371">
    <property type="entry name" value="ARM repeat"/>
    <property type="match status" value="2"/>
</dbReference>
<dbReference type="GO" id="GO:0071169">
    <property type="term" value="P:establishment of protein localization to chromatin"/>
    <property type="evidence" value="ECO:0007669"/>
    <property type="project" value="TreeGrafter"/>
</dbReference>
<dbReference type="PANTHER" id="PTHR21704">
    <property type="entry name" value="NIPPED-B-LIKE PROTEIN DELANGIN SCC2-RELATED"/>
    <property type="match status" value="1"/>
</dbReference>
<dbReference type="Pfam" id="PF12830">
    <property type="entry name" value="Nipped-B_C"/>
    <property type="match status" value="1"/>
</dbReference>
<dbReference type="GO" id="GO:0048565">
    <property type="term" value="P:digestive tract development"/>
    <property type="evidence" value="ECO:0007669"/>
    <property type="project" value="UniProtKB-ARBA"/>
</dbReference>
<feature type="coiled-coil region" evidence="12">
    <location>
        <begin position="1100"/>
        <end position="1127"/>
    </location>
</feature>
<dbReference type="FunFam" id="1.25.10.10:FF:000225">
    <property type="entry name" value="Nipped-B protein"/>
    <property type="match status" value="1"/>
</dbReference>
<feature type="region of interest" description="Disordered" evidence="13">
    <location>
        <begin position="609"/>
        <end position="633"/>
    </location>
</feature>
<evidence type="ECO:0000313" key="15">
    <source>
        <dbReference type="Ensembl" id="ENSOMYP00000010209.2"/>
    </source>
</evidence>
<evidence type="ECO:0000256" key="5">
    <source>
        <dbReference type="ARBA" id="ARBA00023015"/>
    </source>
</evidence>
<dbReference type="GO" id="GO:0048703">
    <property type="term" value="P:embryonic viscerocranium morphogenesis"/>
    <property type="evidence" value="ECO:0007669"/>
    <property type="project" value="TreeGrafter"/>
</dbReference>
<dbReference type="GO" id="GO:0140587">
    <property type="term" value="F:chromatin loop anchoring activity"/>
    <property type="evidence" value="ECO:0007669"/>
    <property type="project" value="UniProtKB-ARBA"/>
</dbReference>
<dbReference type="GeneTree" id="ENSGT00390000010427"/>
<evidence type="ECO:0000256" key="6">
    <source>
        <dbReference type="ARBA" id="ARBA00023159"/>
    </source>
</evidence>
<evidence type="ECO:0000256" key="10">
    <source>
        <dbReference type="ARBA" id="ARBA00053055"/>
    </source>
</evidence>
<feature type="region of interest" description="Disordered" evidence="13">
    <location>
        <begin position="1529"/>
        <end position="1567"/>
    </location>
</feature>
<dbReference type="Ensembl" id="ENSOMYT00000011285.2">
    <property type="protein sequence ID" value="ENSOMYP00000010209.2"/>
    <property type="gene ID" value="ENSOMYG00000004902.2"/>
</dbReference>
<evidence type="ECO:0000256" key="1">
    <source>
        <dbReference type="ARBA" id="ARBA00004123"/>
    </source>
</evidence>
<comment type="subcellular location">
    <subcellularLocation>
        <location evidence="1 11">Nucleus</location>
    </subcellularLocation>
</comment>
<evidence type="ECO:0000256" key="2">
    <source>
        <dbReference type="ARBA" id="ARBA00009252"/>
    </source>
</evidence>
<dbReference type="InterPro" id="IPR024986">
    <property type="entry name" value="Nipped-B_C"/>
</dbReference>
<dbReference type="GO" id="GO:0061775">
    <property type="term" value="F:cohesin loader activity"/>
    <property type="evidence" value="ECO:0007669"/>
    <property type="project" value="InterPro"/>
</dbReference>
<evidence type="ECO:0000256" key="4">
    <source>
        <dbReference type="ARBA" id="ARBA00022737"/>
    </source>
</evidence>
<dbReference type="GO" id="GO:0140588">
    <property type="term" value="P:chromatin looping"/>
    <property type="evidence" value="ECO:0007669"/>
    <property type="project" value="InterPro"/>
</dbReference>
<evidence type="ECO:0000259" key="14">
    <source>
        <dbReference type="Pfam" id="PF12830"/>
    </source>
</evidence>
<keyword evidence="12" id="KW-0175">Coiled coil</keyword>
<reference evidence="15" key="1">
    <citation type="submission" date="2020-07" db="EMBL/GenBank/DDBJ databases">
        <title>A long reads based de novo assembly of the rainbow trout Arlee double haploid line genome.</title>
        <authorList>
            <person name="Gao G."/>
            <person name="Palti Y."/>
        </authorList>
    </citation>
    <scope>NUCLEOTIDE SEQUENCE [LARGE SCALE GENOMIC DNA]</scope>
</reference>
<organism evidence="15 16">
    <name type="scientific">Oncorhynchus mykiss</name>
    <name type="common">Rainbow trout</name>
    <name type="synonym">Salmo gairdneri</name>
    <dbReference type="NCBI Taxonomy" id="8022"/>
    <lineage>
        <taxon>Eukaryota</taxon>
        <taxon>Metazoa</taxon>
        <taxon>Chordata</taxon>
        <taxon>Craniata</taxon>
        <taxon>Vertebrata</taxon>
        <taxon>Euteleostomi</taxon>
        <taxon>Actinopterygii</taxon>
        <taxon>Neopterygii</taxon>
        <taxon>Teleostei</taxon>
        <taxon>Protacanthopterygii</taxon>
        <taxon>Salmoniformes</taxon>
        <taxon>Salmonidae</taxon>
        <taxon>Salmoninae</taxon>
        <taxon>Oncorhynchus</taxon>
    </lineage>
</organism>
<dbReference type="Proteomes" id="UP000694395">
    <property type="component" value="Chromosome 6"/>
</dbReference>
<keyword evidence="16" id="KW-1185">Reference proteome</keyword>
<feature type="compositionally biased region" description="Basic and acidic residues" evidence="13">
    <location>
        <begin position="609"/>
        <end position="620"/>
    </location>
</feature>
<keyword evidence="8 11" id="KW-0539">Nucleus</keyword>
<reference evidence="15" key="3">
    <citation type="submission" date="2025-09" db="UniProtKB">
        <authorList>
            <consortium name="Ensembl"/>
        </authorList>
    </citation>
    <scope>IDENTIFICATION</scope>
</reference>
<protein>
    <recommendedName>
        <fullName evidence="11">Nipped-B protein</fullName>
    </recommendedName>
</protein>
<feature type="compositionally biased region" description="Basic residues" evidence="13">
    <location>
        <begin position="94"/>
        <end position="105"/>
    </location>
</feature>
<feature type="domain" description="Sister chromatid cohesion C-terminal" evidence="14">
    <location>
        <begin position="1141"/>
        <end position="1321"/>
    </location>
</feature>
<keyword evidence="9 11" id="KW-0131">Cell cycle</keyword>
<dbReference type="CDD" id="cd23958">
    <property type="entry name" value="SCC2"/>
    <property type="match status" value="1"/>
</dbReference>
<dbReference type="GO" id="GO:1990414">
    <property type="term" value="P:replication-born double-strand break repair via sister chromatid exchange"/>
    <property type="evidence" value="ECO:0007669"/>
    <property type="project" value="TreeGrafter"/>
</dbReference>
<keyword evidence="7" id="KW-0804">Transcription</keyword>
<proteinExistence type="inferred from homology"/>
<comment type="function">
    <text evidence="10">May play a structural role in chromatin. Involved in sister chromatid cohesion, possibly by facilitating the cohesin complex loading. Transcription factor, which may promote cortical neuron migration during brain development by regulating the transcription of crucial genes in this process.</text>
</comment>
<dbReference type="GO" id="GO:0007420">
    <property type="term" value="P:brain development"/>
    <property type="evidence" value="ECO:0007669"/>
    <property type="project" value="TreeGrafter"/>
</dbReference>
<evidence type="ECO:0000256" key="8">
    <source>
        <dbReference type="ARBA" id="ARBA00023242"/>
    </source>
</evidence>
<dbReference type="InterPro" id="IPR033031">
    <property type="entry name" value="Scc2/Nipped-B"/>
</dbReference>
<accession>A0A8C7NNA0</accession>
<feature type="region of interest" description="Disordered" evidence="13">
    <location>
        <begin position="1341"/>
        <end position="1375"/>
    </location>
</feature>
<keyword evidence="4 11" id="KW-0677">Repeat</keyword>
<evidence type="ECO:0000256" key="7">
    <source>
        <dbReference type="ARBA" id="ARBA00023163"/>
    </source>
</evidence>
<gene>
    <name evidence="15" type="primary">nipbla</name>
</gene>
<dbReference type="Gene3D" id="1.25.10.10">
    <property type="entry name" value="Leucine-rich Repeat Variant"/>
    <property type="match status" value="2"/>
</dbReference>
<evidence type="ECO:0000313" key="16">
    <source>
        <dbReference type="Proteomes" id="UP000694395"/>
    </source>
</evidence>
<dbReference type="InterPro" id="IPR026003">
    <property type="entry name" value="Cohesin_HEAT"/>
</dbReference>